<sequence>MKKIIFFRYYIEIFVLFIALFSELDAYSGSFTELEDLASKGYNVATKTFNVTSNAFYTKIEKELNECVNWYSVVFTSSSFGKLIIPSLPNGIFIFFSKKKINKCNKDGKIKEHFQSIPNINLGFDISVINNFTKLYSEEEITYELNKVNKQLYLDILSKSNPFTPNHPEFFSLEGEELTYIHFPHLEVENKVLKKLLQGMFELDLINSQTLSLLRLSIKNHSNMWTTKITSFTINENNTEKNCKNGDLEVVRKLSGSGFHWNLETELINFESTPILLDSFNREIFVDIDEISQRNEKKVDGVLVPLHSVHIERPSEESDSLMLLSIGKSSNVPIHARYQSACNGCNFKTVTIGFPSIFIYDKESVKKDCLIPKSRFEIVPNQNVKMGSSQKEIVINIPVGNSKDINYVFIATVLTIIITTVTTGISIKRY</sequence>
<keyword evidence="7 10" id="KW-1133">Transmembrane helix</keyword>
<comment type="similarity">
    <text evidence="3">Belongs to the PIGX family.</text>
</comment>
<feature type="transmembrane region" description="Helical" evidence="10">
    <location>
        <begin position="407"/>
        <end position="427"/>
    </location>
</feature>
<dbReference type="PANTHER" id="PTHR28650:SF1">
    <property type="entry name" value="PHOSPHATIDYLINOSITOL-GLYCAN BIOSYNTHESIS CLASS X PROTEIN"/>
    <property type="match status" value="1"/>
</dbReference>
<protein>
    <submittedName>
        <fullName evidence="11">PIG-X / PBN1 family protein</fullName>
    </submittedName>
</protein>
<comment type="subcellular location">
    <subcellularLocation>
        <location evidence="1">Endoplasmic reticulum membrane</location>
        <topology evidence="1">Single-pass membrane protein</topology>
    </subcellularLocation>
</comment>
<evidence type="ECO:0000256" key="5">
    <source>
        <dbReference type="ARBA" id="ARBA00022692"/>
    </source>
</evidence>
<dbReference type="OrthoDB" id="340581at2759"/>
<keyword evidence="9" id="KW-0325">Glycoprotein</keyword>
<accession>A0A2P4Z399</accession>
<dbReference type="InterPro" id="IPR013233">
    <property type="entry name" value="PIG-X/PBN1"/>
</dbReference>
<keyword evidence="12" id="KW-1185">Reference proteome</keyword>
<dbReference type="VEuPathDB" id="CryptoDB:CmeUKMEL1_12925"/>
<dbReference type="UniPathway" id="UPA00196"/>
<keyword evidence="6" id="KW-0256">Endoplasmic reticulum</keyword>
<proteinExistence type="inferred from homology"/>
<keyword evidence="4" id="KW-0337">GPI-anchor biosynthesis</keyword>
<dbReference type="PANTHER" id="PTHR28650">
    <property type="entry name" value="PHOSPHATIDYLINOSITOL-GLYCAN BIOSYNTHESIS CLASS X PROTEIN"/>
    <property type="match status" value="1"/>
</dbReference>
<evidence type="ECO:0000256" key="3">
    <source>
        <dbReference type="ARBA" id="ARBA00010345"/>
    </source>
</evidence>
<dbReference type="GO" id="GO:0005789">
    <property type="term" value="C:endoplasmic reticulum membrane"/>
    <property type="evidence" value="ECO:0007669"/>
    <property type="project" value="UniProtKB-SubCell"/>
</dbReference>
<comment type="pathway">
    <text evidence="2">Glycolipid biosynthesis; glycosylphosphatidylinositol-anchor biosynthesis.</text>
</comment>
<keyword evidence="5 10" id="KW-0812">Transmembrane</keyword>
<dbReference type="EMBL" id="JIBK01000046">
    <property type="protein sequence ID" value="POM84544.1"/>
    <property type="molecule type" value="Genomic_DNA"/>
</dbReference>
<reference evidence="11 12" key="1">
    <citation type="submission" date="2014-04" db="EMBL/GenBank/DDBJ databases">
        <title>Comparative Genomics of Cryptosporidium Species.</title>
        <authorList>
            <person name="Silva J.C."/>
            <person name="Su Q."/>
            <person name="Chalmers R."/>
            <person name="Chibucos M.C."/>
            <person name="Elwin K."/>
            <person name="Godinez A."/>
            <person name="Guo F."/>
            <person name="Huynh K."/>
            <person name="Orvis J."/>
            <person name="Ott S."/>
            <person name="Sadzewicz L."/>
            <person name="Sengamalay N."/>
            <person name="Shetty A."/>
            <person name="Sun M."/>
            <person name="Tallon L."/>
            <person name="Xiao L."/>
            <person name="Zhang H."/>
            <person name="Fraser C.M."/>
            <person name="Zhu G."/>
            <person name="Kissinger J."/>
            <person name="Widmer G."/>
        </authorList>
    </citation>
    <scope>NUCLEOTIDE SEQUENCE [LARGE SCALE GENOMIC DNA]</scope>
    <source>
        <strain evidence="11 12">UKMEL1</strain>
    </source>
</reference>
<keyword evidence="8 10" id="KW-0472">Membrane</keyword>
<evidence type="ECO:0000313" key="12">
    <source>
        <dbReference type="Proteomes" id="UP000236928"/>
    </source>
</evidence>
<evidence type="ECO:0000256" key="8">
    <source>
        <dbReference type="ARBA" id="ARBA00023136"/>
    </source>
</evidence>
<dbReference type="AlphaFoldDB" id="A0A2P4Z399"/>
<evidence type="ECO:0000256" key="6">
    <source>
        <dbReference type="ARBA" id="ARBA00022824"/>
    </source>
</evidence>
<dbReference type="Proteomes" id="UP000236928">
    <property type="component" value="Unassembled WGS sequence"/>
</dbReference>
<evidence type="ECO:0000256" key="2">
    <source>
        <dbReference type="ARBA" id="ARBA00004687"/>
    </source>
</evidence>
<evidence type="ECO:0000256" key="9">
    <source>
        <dbReference type="ARBA" id="ARBA00023180"/>
    </source>
</evidence>
<evidence type="ECO:0000256" key="1">
    <source>
        <dbReference type="ARBA" id="ARBA00004389"/>
    </source>
</evidence>
<gene>
    <name evidence="11" type="ORF">CmeUKMEL1_12925</name>
</gene>
<evidence type="ECO:0000256" key="10">
    <source>
        <dbReference type="SAM" id="Phobius"/>
    </source>
</evidence>
<name>A0A2P4Z399_9CRYT</name>
<organism evidence="11 12">
    <name type="scientific">Cryptosporidium meleagridis</name>
    <dbReference type="NCBI Taxonomy" id="93969"/>
    <lineage>
        <taxon>Eukaryota</taxon>
        <taxon>Sar</taxon>
        <taxon>Alveolata</taxon>
        <taxon>Apicomplexa</taxon>
        <taxon>Conoidasida</taxon>
        <taxon>Coccidia</taxon>
        <taxon>Eucoccidiorida</taxon>
        <taxon>Eimeriorina</taxon>
        <taxon>Cryptosporidiidae</taxon>
        <taxon>Cryptosporidium</taxon>
    </lineage>
</organism>
<evidence type="ECO:0000256" key="4">
    <source>
        <dbReference type="ARBA" id="ARBA00022502"/>
    </source>
</evidence>
<dbReference type="Pfam" id="PF08320">
    <property type="entry name" value="PIG-X"/>
    <property type="match status" value="1"/>
</dbReference>
<dbReference type="GO" id="GO:0006506">
    <property type="term" value="P:GPI anchor biosynthetic process"/>
    <property type="evidence" value="ECO:0007669"/>
    <property type="project" value="UniProtKB-UniPathway"/>
</dbReference>
<comment type="caution">
    <text evidence="11">The sequence shown here is derived from an EMBL/GenBank/DDBJ whole genome shotgun (WGS) entry which is preliminary data.</text>
</comment>
<evidence type="ECO:0000313" key="11">
    <source>
        <dbReference type="EMBL" id="POM84544.1"/>
    </source>
</evidence>
<dbReference type="InterPro" id="IPR040039">
    <property type="entry name" value="PIGX"/>
</dbReference>
<evidence type="ECO:0000256" key="7">
    <source>
        <dbReference type="ARBA" id="ARBA00022989"/>
    </source>
</evidence>